<evidence type="ECO:0000259" key="2">
    <source>
        <dbReference type="PROSITE" id="PS50994"/>
    </source>
</evidence>
<feature type="compositionally biased region" description="Basic and acidic residues" evidence="1">
    <location>
        <begin position="269"/>
        <end position="281"/>
    </location>
</feature>
<dbReference type="SUPFAM" id="SSF53098">
    <property type="entry name" value="Ribonuclease H-like"/>
    <property type="match status" value="1"/>
</dbReference>
<name>A0A672Q3W0_SINGR</name>
<evidence type="ECO:0000313" key="4">
    <source>
        <dbReference type="Proteomes" id="UP000472262"/>
    </source>
</evidence>
<dbReference type="InterPro" id="IPR036397">
    <property type="entry name" value="RNaseH_sf"/>
</dbReference>
<dbReference type="InterPro" id="IPR001584">
    <property type="entry name" value="Integrase_cat-core"/>
</dbReference>
<reference evidence="3" key="1">
    <citation type="submission" date="2025-08" db="UniProtKB">
        <authorList>
            <consortium name="Ensembl"/>
        </authorList>
    </citation>
    <scope>IDENTIFICATION</scope>
</reference>
<reference evidence="3" key="2">
    <citation type="submission" date="2025-09" db="UniProtKB">
        <authorList>
            <consortium name="Ensembl"/>
        </authorList>
    </citation>
    <scope>IDENTIFICATION</scope>
</reference>
<dbReference type="PANTHER" id="PTHR37984:SF7">
    <property type="entry name" value="INTEGRASE CATALYTIC DOMAIN-CONTAINING PROTEIN"/>
    <property type="match status" value="1"/>
</dbReference>
<dbReference type="InParanoid" id="A0A672Q3W0"/>
<dbReference type="PANTHER" id="PTHR37984">
    <property type="entry name" value="PROTEIN CBG26694"/>
    <property type="match status" value="1"/>
</dbReference>
<dbReference type="Pfam" id="PF00665">
    <property type="entry name" value="rve"/>
    <property type="match status" value="1"/>
</dbReference>
<evidence type="ECO:0000256" key="1">
    <source>
        <dbReference type="SAM" id="MobiDB-lite"/>
    </source>
</evidence>
<sequence length="300" mass="34087">MIVSEQPDEPWQKVGTDLFFLDGKNYLIVIDYLSNYPEIALLPSTSAASVVTHMKSIFARHGIPKVVCSDNGPCYNSKDFQKFADEYGFQHVTSNPLYPQSNGKAEKGVHIVKLLLKKAVDSRSDPYLALLNYRASPLEHGVSPAEILMGRRLRTTLPCLTSPIKNKYLKRKQQHLKQRQKANYDKASKSLEPLSNNDTVRLEDHSTWSTRATVLDEVNPRSYTVRTEDGQILRRNRRSLLKTKETVLVDTSTEDTDSAVSNKTSKRLTVMDDKEPTEDMHSSVLRRSKRTVKPPDRLNL</sequence>
<dbReference type="InterPro" id="IPR050951">
    <property type="entry name" value="Retrovirus_Pol_polyprotein"/>
</dbReference>
<protein>
    <recommendedName>
        <fullName evidence="2">Integrase catalytic domain-containing protein</fullName>
    </recommendedName>
</protein>
<dbReference type="Gene3D" id="3.30.420.10">
    <property type="entry name" value="Ribonuclease H-like superfamily/Ribonuclease H"/>
    <property type="match status" value="1"/>
</dbReference>
<feature type="region of interest" description="Disordered" evidence="1">
    <location>
        <begin position="251"/>
        <end position="300"/>
    </location>
</feature>
<proteinExistence type="predicted"/>
<accession>A0A672Q3W0</accession>
<organism evidence="3 4">
    <name type="scientific">Sinocyclocheilus grahami</name>
    <name type="common">Dianchi golden-line fish</name>
    <name type="synonym">Barbus grahami</name>
    <dbReference type="NCBI Taxonomy" id="75366"/>
    <lineage>
        <taxon>Eukaryota</taxon>
        <taxon>Metazoa</taxon>
        <taxon>Chordata</taxon>
        <taxon>Craniata</taxon>
        <taxon>Vertebrata</taxon>
        <taxon>Euteleostomi</taxon>
        <taxon>Actinopterygii</taxon>
        <taxon>Neopterygii</taxon>
        <taxon>Teleostei</taxon>
        <taxon>Ostariophysi</taxon>
        <taxon>Cypriniformes</taxon>
        <taxon>Cyprinidae</taxon>
        <taxon>Cyprininae</taxon>
        <taxon>Sinocyclocheilus</taxon>
    </lineage>
</organism>
<dbReference type="GO" id="GO:0003676">
    <property type="term" value="F:nucleic acid binding"/>
    <property type="evidence" value="ECO:0007669"/>
    <property type="project" value="InterPro"/>
</dbReference>
<dbReference type="GO" id="GO:0015074">
    <property type="term" value="P:DNA integration"/>
    <property type="evidence" value="ECO:0007669"/>
    <property type="project" value="InterPro"/>
</dbReference>
<dbReference type="InterPro" id="IPR012337">
    <property type="entry name" value="RNaseH-like_sf"/>
</dbReference>
<feature type="domain" description="Integrase catalytic" evidence="2">
    <location>
        <begin position="3"/>
        <end position="171"/>
    </location>
</feature>
<dbReference type="FunFam" id="3.30.420.10:FF:000063">
    <property type="entry name" value="Retrovirus-related Pol polyprotein from transposon 297-like Protein"/>
    <property type="match status" value="1"/>
</dbReference>
<dbReference type="OMA" id="AYSRITK"/>
<dbReference type="Ensembl" id="ENSSGRT00000075577.1">
    <property type="protein sequence ID" value="ENSSGRP00000070953.1"/>
    <property type="gene ID" value="ENSSGRG00000036261.1"/>
</dbReference>
<dbReference type="AlphaFoldDB" id="A0A672Q3W0"/>
<keyword evidence="4" id="KW-1185">Reference proteome</keyword>
<dbReference type="PROSITE" id="PS50994">
    <property type="entry name" value="INTEGRASE"/>
    <property type="match status" value="1"/>
</dbReference>
<dbReference type="Proteomes" id="UP000472262">
    <property type="component" value="Unassembled WGS sequence"/>
</dbReference>
<evidence type="ECO:0000313" key="3">
    <source>
        <dbReference type="Ensembl" id="ENSSGRP00000070953.1"/>
    </source>
</evidence>